<evidence type="ECO:0000313" key="1">
    <source>
        <dbReference type="EMBL" id="AJZ61095.1"/>
    </source>
</evidence>
<dbReference type="EMBL" id="CP010026">
    <property type="protein sequence ID" value="AJZ61095.1"/>
    <property type="molecule type" value="Genomic_DNA"/>
</dbReference>
<dbReference type="RefSeq" id="WP_046569129.1">
    <property type="nucleotide sequence ID" value="NZ_CP010026.1"/>
</dbReference>
<sequence length="85" mass="9836">MAMSEQKRSALTRIQQAQSRAADEHDAWRLALQSHGVFIQSCLNAGMNYNSASRQFAEINRDHQERYSKALEEMFEAEKAYRETP</sequence>
<protein>
    <submittedName>
        <fullName evidence="1">Uncharacterized protein</fullName>
    </submittedName>
</protein>
<proteinExistence type="predicted"/>
<dbReference type="Proteomes" id="UP000032614">
    <property type="component" value="Chromosome 1"/>
</dbReference>
<gene>
    <name evidence="1" type="ORF">OI25_3406</name>
</gene>
<evidence type="ECO:0000313" key="2">
    <source>
        <dbReference type="Proteomes" id="UP000032614"/>
    </source>
</evidence>
<organism evidence="1 2">
    <name type="scientific">Paraburkholderia fungorum</name>
    <dbReference type="NCBI Taxonomy" id="134537"/>
    <lineage>
        <taxon>Bacteria</taxon>
        <taxon>Pseudomonadati</taxon>
        <taxon>Pseudomonadota</taxon>
        <taxon>Betaproteobacteria</taxon>
        <taxon>Burkholderiales</taxon>
        <taxon>Burkholderiaceae</taxon>
        <taxon>Paraburkholderia</taxon>
    </lineage>
</organism>
<accession>A0AAU8T457</accession>
<dbReference type="GeneID" id="66517321"/>
<dbReference type="AlphaFoldDB" id="A0AAU8T457"/>
<dbReference type="KEGG" id="bfn:OI25_3406"/>
<reference evidence="1 2" key="1">
    <citation type="journal article" date="2015" name="Genome Announc.">
        <title>Complete genome sequences for 59 burkholderia isolates, both pathogenic and near neighbor.</title>
        <authorList>
            <person name="Johnson S.L."/>
            <person name="Bishop-Lilly K.A."/>
            <person name="Ladner J.T."/>
            <person name="Daligault H.E."/>
            <person name="Davenport K.W."/>
            <person name="Jaissle J."/>
            <person name="Frey K.G."/>
            <person name="Koroleva G.I."/>
            <person name="Bruce D.C."/>
            <person name="Coyne S.R."/>
            <person name="Broomall S.M."/>
            <person name="Li P.E."/>
            <person name="Teshima H."/>
            <person name="Gibbons H.S."/>
            <person name="Palacios G.F."/>
            <person name="Rosenzweig C.N."/>
            <person name="Redden C.L."/>
            <person name="Xu Y."/>
            <person name="Minogue T.D."/>
            <person name="Chain P.S."/>
        </authorList>
    </citation>
    <scope>NUCLEOTIDE SEQUENCE [LARGE SCALE GENOMIC DNA]</scope>
    <source>
        <strain evidence="1 2">ATCC BAA-463</strain>
    </source>
</reference>
<name>A0AAU8T457_9BURK</name>